<feature type="transmembrane region" description="Helical" evidence="1">
    <location>
        <begin position="175"/>
        <end position="199"/>
    </location>
</feature>
<dbReference type="AlphaFoldDB" id="A0A368LG24"/>
<gene>
    <name evidence="2" type="ORF">CIK83_16095</name>
</gene>
<evidence type="ECO:0000256" key="1">
    <source>
        <dbReference type="SAM" id="Phobius"/>
    </source>
</evidence>
<organism evidence="2 3">
    <name type="scientific">Vibrio casei</name>
    <dbReference type="NCBI Taxonomy" id="673372"/>
    <lineage>
        <taxon>Bacteria</taxon>
        <taxon>Pseudomonadati</taxon>
        <taxon>Pseudomonadota</taxon>
        <taxon>Gammaproteobacteria</taxon>
        <taxon>Vibrionales</taxon>
        <taxon>Vibrionaceae</taxon>
        <taxon>Vibrio</taxon>
    </lineage>
</organism>
<keyword evidence="1" id="KW-0472">Membrane</keyword>
<feature type="transmembrane region" description="Helical" evidence="1">
    <location>
        <begin position="131"/>
        <end position="155"/>
    </location>
</feature>
<dbReference type="Proteomes" id="UP000252479">
    <property type="component" value="Unassembled WGS sequence"/>
</dbReference>
<accession>A0A368LG24</accession>
<keyword evidence="1" id="KW-0812">Transmembrane</keyword>
<evidence type="ECO:0000313" key="3">
    <source>
        <dbReference type="Proteomes" id="UP000252479"/>
    </source>
</evidence>
<protein>
    <recommendedName>
        <fullName evidence="4">O-antigen ligase domain-containing protein</fullName>
    </recommendedName>
</protein>
<comment type="caution">
    <text evidence="2">The sequence shown here is derived from an EMBL/GenBank/DDBJ whole genome shotgun (WGS) entry which is preliminary data.</text>
</comment>
<evidence type="ECO:0000313" key="2">
    <source>
        <dbReference type="EMBL" id="RCS69126.1"/>
    </source>
</evidence>
<keyword evidence="3" id="KW-1185">Reference proteome</keyword>
<feature type="transmembrane region" description="Helical" evidence="1">
    <location>
        <begin position="211"/>
        <end position="228"/>
    </location>
</feature>
<feature type="transmembrane region" description="Helical" evidence="1">
    <location>
        <begin position="258"/>
        <end position="276"/>
    </location>
</feature>
<reference evidence="2 3" key="1">
    <citation type="journal article" date="2017" name="Elife">
        <title>Extensive horizontal gene transfer in cheese-associated bacteria.</title>
        <authorList>
            <person name="Bonham K.S."/>
            <person name="Wolfe B.E."/>
            <person name="Dutton R.J."/>
        </authorList>
    </citation>
    <scope>NUCLEOTIDE SEQUENCE [LARGE SCALE GENOMIC DNA]</scope>
    <source>
        <strain evidence="2 3">JB196</strain>
    </source>
</reference>
<sequence length="428" mass="49771">MKMLKLNKSFIYKIECFYLILVSFLFLYGISMPVVVNSSYVAFFFIFILMLRRNVFECSIYILKSKIVLLLILCISLLIYFSIFTSVINGTYDFSILPTHVNNLATIFFSIVCTSYFIVMKDKYDISLYKLLSIIFLLQCFFVILMLLSPSFSMLVQSVTKTEAQISRLSSYNGIRGLGLTGFVAFGFSITMGILYPIMSYWIKYESKLNDFFKILILLIGAICSLSAGRTSILGIFIGLFIVIYPIRIEINYILRSMKVYFIIIAILIALIYIIFNNKELTNIAIFYSRYVFQSIWNYIEYGSFSVQSLEHLDSMYFYPDDLNWLIGSGHYTNADGSYYMHTDAGYMRFILYFGLIGSLIAYVCFILFSLTTIGSLNDKVIQLILILIFLSSFIYHYKGEVIMFSVPYNRVYFLIFFWSYFNNRLSI</sequence>
<name>A0A368LG24_9VIBR</name>
<keyword evidence="1" id="KW-1133">Transmembrane helix</keyword>
<feature type="transmembrane region" description="Helical" evidence="1">
    <location>
        <begin position="67"/>
        <end position="88"/>
    </location>
</feature>
<feature type="transmembrane region" description="Helical" evidence="1">
    <location>
        <begin position="381"/>
        <end position="398"/>
    </location>
</feature>
<feature type="transmembrane region" description="Helical" evidence="1">
    <location>
        <begin position="404"/>
        <end position="422"/>
    </location>
</feature>
<proteinExistence type="predicted"/>
<feature type="transmembrane region" description="Helical" evidence="1">
    <location>
        <begin position="37"/>
        <end position="55"/>
    </location>
</feature>
<dbReference type="EMBL" id="QPGL01000003">
    <property type="protein sequence ID" value="RCS69126.1"/>
    <property type="molecule type" value="Genomic_DNA"/>
</dbReference>
<feature type="transmembrane region" description="Helical" evidence="1">
    <location>
        <begin position="350"/>
        <end position="369"/>
    </location>
</feature>
<feature type="transmembrane region" description="Helical" evidence="1">
    <location>
        <begin position="12"/>
        <end position="31"/>
    </location>
</feature>
<evidence type="ECO:0008006" key="4">
    <source>
        <dbReference type="Google" id="ProtNLM"/>
    </source>
</evidence>
<feature type="transmembrane region" description="Helical" evidence="1">
    <location>
        <begin position="100"/>
        <end position="119"/>
    </location>
</feature>